<gene>
    <name evidence="16" type="ORF">BQ4739_LOCUS2397</name>
</gene>
<dbReference type="FunFam" id="3.30.830.10:FF:000001">
    <property type="entry name" value="Mitochondrial-processing peptidase subunit beta, mitochondrial"/>
    <property type="match status" value="1"/>
</dbReference>
<evidence type="ECO:0000256" key="7">
    <source>
        <dbReference type="ARBA" id="ARBA00022723"/>
    </source>
</evidence>
<dbReference type="GO" id="GO:0004222">
    <property type="term" value="F:metalloendopeptidase activity"/>
    <property type="evidence" value="ECO:0007669"/>
    <property type="project" value="UniProtKB-EC"/>
</dbReference>
<evidence type="ECO:0000256" key="3">
    <source>
        <dbReference type="ARBA" id="ARBA00004173"/>
    </source>
</evidence>
<dbReference type="FunFam" id="3.30.830.10:FF:000002">
    <property type="entry name" value="Mitochondrial-processing peptidase subunit beta"/>
    <property type="match status" value="1"/>
</dbReference>
<comment type="catalytic activity">
    <reaction evidence="1">
        <text>Release of N-terminal transit peptides from precursor proteins imported into the mitochondrion, typically with Arg in position P2.</text>
        <dbReference type="EC" id="3.4.24.64"/>
    </reaction>
</comment>
<dbReference type="EC" id="3.4.24.64" evidence="5"/>
<keyword evidence="10" id="KW-0809">Transit peptide</keyword>
<evidence type="ECO:0000256" key="5">
    <source>
        <dbReference type="ARBA" id="ARBA00012299"/>
    </source>
</evidence>
<keyword evidence="17" id="KW-1185">Reference proteome</keyword>
<evidence type="ECO:0000256" key="10">
    <source>
        <dbReference type="ARBA" id="ARBA00022946"/>
    </source>
</evidence>
<evidence type="ECO:0000259" key="14">
    <source>
        <dbReference type="Pfam" id="PF00675"/>
    </source>
</evidence>
<evidence type="ECO:0000256" key="9">
    <source>
        <dbReference type="ARBA" id="ARBA00022833"/>
    </source>
</evidence>
<organism evidence="16 17">
    <name type="scientific">Tetradesmus obliquus</name>
    <name type="common">Green alga</name>
    <name type="synonym">Acutodesmus obliquus</name>
    <dbReference type="NCBI Taxonomy" id="3088"/>
    <lineage>
        <taxon>Eukaryota</taxon>
        <taxon>Viridiplantae</taxon>
        <taxon>Chlorophyta</taxon>
        <taxon>core chlorophytes</taxon>
        <taxon>Chlorophyceae</taxon>
        <taxon>CS clade</taxon>
        <taxon>Sphaeropleales</taxon>
        <taxon>Scenedesmaceae</taxon>
        <taxon>Tetradesmus</taxon>
    </lineage>
</organism>
<protein>
    <recommendedName>
        <fullName evidence="5">mitochondrial processing peptidase</fullName>
        <ecNumber evidence="5">3.4.24.64</ecNumber>
    </recommendedName>
    <alternativeName>
        <fullName evidence="13">Beta-MPP</fullName>
    </alternativeName>
</protein>
<dbReference type="GO" id="GO:0006508">
    <property type="term" value="P:proteolysis"/>
    <property type="evidence" value="ECO:0007669"/>
    <property type="project" value="UniProtKB-KW"/>
</dbReference>
<evidence type="ECO:0000256" key="1">
    <source>
        <dbReference type="ARBA" id="ARBA00001098"/>
    </source>
</evidence>
<dbReference type="EMBL" id="FNXT01000178">
    <property type="protein sequence ID" value="SZX61841.1"/>
    <property type="molecule type" value="Genomic_DNA"/>
</dbReference>
<evidence type="ECO:0000256" key="8">
    <source>
        <dbReference type="ARBA" id="ARBA00022801"/>
    </source>
</evidence>
<dbReference type="PANTHER" id="PTHR11851:SF149">
    <property type="entry name" value="GH01077P"/>
    <property type="match status" value="1"/>
</dbReference>
<evidence type="ECO:0000256" key="4">
    <source>
        <dbReference type="ARBA" id="ARBA00007261"/>
    </source>
</evidence>
<dbReference type="GO" id="GO:0046872">
    <property type="term" value="F:metal ion binding"/>
    <property type="evidence" value="ECO:0007669"/>
    <property type="project" value="UniProtKB-KW"/>
</dbReference>
<dbReference type="Pfam" id="PF05193">
    <property type="entry name" value="Peptidase_M16_C"/>
    <property type="match status" value="1"/>
</dbReference>
<sequence length="491" mass="54326">MLNTVQRQAGQVLGLAARAFATAAVEVAGSPFLRYSNPFPAAIDHTPLLSSIPETQVTTLANGLRVATEANPYAETATVGIWINSGSRFENDANNGTAHFLEHILFKGTKTRTVKDLEVEIENMGGSLNAYTGREQTCYYAKVMKKDVGKALAILGDILLNSKLDEAAIVRERDVILREMEEVNKQTSELVFDHLHATAFQHSPLGRTILGPEENIRSISRQDLVDYMAAHYRGPRMVLAAAGAVDHNDLVKAAESTFGSVPDETPETSVAALVAKEPSLYTGSSVLDRHPDQQQCCMAVAFKGAAWTDPDSVPLMVMQTMLGGWDRNNTSGKHAGSVLTQKIATDELADAFMAFNTNYHDTGLFGVYAVTDRERSQDLSWVLMNEITKMCYEVKEADVARARNQLKASLLFLQDSSQHVAESIGRELLVYGRRIPKAEMFARIDAVDADTVRAVADRFIYDQDVAIAAVGDTQFLQDYNWFRRRTYWIRY</sequence>
<keyword evidence="12" id="KW-0496">Mitochondrion</keyword>
<proteinExistence type="inferred from homology"/>
<dbReference type="Proteomes" id="UP000256970">
    <property type="component" value="Unassembled WGS sequence"/>
</dbReference>
<keyword evidence="8" id="KW-0378">Hydrolase</keyword>
<dbReference type="AlphaFoldDB" id="A0A383V9I9"/>
<dbReference type="InterPro" id="IPR011249">
    <property type="entry name" value="Metalloenz_LuxS/M16"/>
</dbReference>
<dbReference type="Gene3D" id="3.30.830.10">
    <property type="entry name" value="Metalloenzyme, LuxS/M16 peptidase-like"/>
    <property type="match status" value="2"/>
</dbReference>
<dbReference type="PANTHER" id="PTHR11851">
    <property type="entry name" value="METALLOPROTEASE"/>
    <property type="match status" value="1"/>
</dbReference>
<evidence type="ECO:0000256" key="11">
    <source>
        <dbReference type="ARBA" id="ARBA00023049"/>
    </source>
</evidence>
<keyword evidence="11" id="KW-0482">Metalloprotease</keyword>
<comment type="subcellular location">
    <subcellularLocation>
        <location evidence="3">Mitochondrion</location>
    </subcellularLocation>
</comment>
<comment type="cofactor">
    <cofactor evidence="2">
        <name>Zn(2+)</name>
        <dbReference type="ChEBI" id="CHEBI:29105"/>
    </cofactor>
</comment>
<dbReference type="InterPro" id="IPR007863">
    <property type="entry name" value="Peptidase_M16_C"/>
</dbReference>
<accession>A0A383V9I9</accession>
<dbReference type="SUPFAM" id="SSF63411">
    <property type="entry name" value="LuxS/MPP-like metallohydrolase"/>
    <property type="match status" value="2"/>
</dbReference>
<keyword evidence="7" id="KW-0479">Metal-binding</keyword>
<evidence type="ECO:0000256" key="13">
    <source>
        <dbReference type="ARBA" id="ARBA00031018"/>
    </source>
</evidence>
<dbReference type="InterPro" id="IPR050361">
    <property type="entry name" value="MPP/UQCRC_Complex"/>
</dbReference>
<dbReference type="GO" id="GO:0005759">
    <property type="term" value="C:mitochondrial matrix"/>
    <property type="evidence" value="ECO:0007669"/>
    <property type="project" value="UniProtKB-ARBA"/>
</dbReference>
<evidence type="ECO:0000313" key="17">
    <source>
        <dbReference type="Proteomes" id="UP000256970"/>
    </source>
</evidence>
<feature type="domain" description="Peptidase M16 C-terminal" evidence="15">
    <location>
        <begin position="218"/>
        <end position="406"/>
    </location>
</feature>
<comment type="similarity">
    <text evidence="4">Belongs to the peptidase M16 family.</text>
</comment>
<evidence type="ECO:0000256" key="12">
    <source>
        <dbReference type="ARBA" id="ARBA00023128"/>
    </source>
</evidence>
<evidence type="ECO:0000256" key="2">
    <source>
        <dbReference type="ARBA" id="ARBA00001947"/>
    </source>
</evidence>
<feature type="domain" description="Peptidase M16 N-terminal" evidence="14">
    <location>
        <begin position="65"/>
        <end position="213"/>
    </location>
</feature>
<name>A0A383V9I9_TETOB</name>
<evidence type="ECO:0000256" key="6">
    <source>
        <dbReference type="ARBA" id="ARBA00022670"/>
    </source>
</evidence>
<keyword evidence="6" id="KW-0645">Protease</keyword>
<dbReference type="InterPro" id="IPR011765">
    <property type="entry name" value="Pept_M16_N"/>
</dbReference>
<dbReference type="Pfam" id="PF00675">
    <property type="entry name" value="Peptidase_M16"/>
    <property type="match status" value="1"/>
</dbReference>
<keyword evidence="9" id="KW-0862">Zinc</keyword>
<reference evidence="16 17" key="1">
    <citation type="submission" date="2016-10" db="EMBL/GenBank/DDBJ databases">
        <authorList>
            <person name="Cai Z."/>
        </authorList>
    </citation>
    <scope>NUCLEOTIDE SEQUENCE [LARGE SCALE GENOMIC DNA]</scope>
</reference>
<evidence type="ECO:0000259" key="15">
    <source>
        <dbReference type="Pfam" id="PF05193"/>
    </source>
</evidence>
<dbReference type="STRING" id="3088.A0A383V9I9"/>
<evidence type="ECO:0000313" key="16">
    <source>
        <dbReference type="EMBL" id="SZX61841.1"/>
    </source>
</evidence>